<feature type="coiled-coil region" evidence="1">
    <location>
        <begin position="224"/>
        <end position="251"/>
    </location>
</feature>
<evidence type="ECO:0000256" key="1">
    <source>
        <dbReference type="SAM" id="Coils"/>
    </source>
</evidence>
<dbReference type="EMBL" id="CAJNIZ010013619">
    <property type="protein sequence ID" value="CAE7351918.1"/>
    <property type="molecule type" value="Genomic_DNA"/>
</dbReference>
<accession>A0A812PZ40</accession>
<keyword evidence="2" id="KW-0812">Transmembrane</keyword>
<evidence type="ECO:0000313" key="4">
    <source>
        <dbReference type="Proteomes" id="UP000649617"/>
    </source>
</evidence>
<sequence length="267" mass="28611">MARLSCAESAPPCSPAKAVACHGGSEVVSLWLERGGAEVRWNYSQPASAVSSELPIRSRLRRLLQPLWPFAPRLPSALPLLGIALGEVALVAKSGLLLLLSNSPSGKLEVQALDYAAPRGPVLYPMHDIAVAAQDAQVAFDCPGSGAECAGVLLCWYYAGDLRNIPDFRCTYKGLSTLRDAEGLGTAGQFIILVMFALLFLMCVLKQCAAHGGFGRQRALLLARREAQEELQQRRAERAAAQARTQELRTQLAQIPLVPLAPGAQGE</sequence>
<evidence type="ECO:0000313" key="3">
    <source>
        <dbReference type="EMBL" id="CAE7351918.1"/>
    </source>
</evidence>
<feature type="transmembrane region" description="Helical" evidence="2">
    <location>
        <begin position="187"/>
        <end position="205"/>
    </location>
</feature>
<reference evidence="3" key="1">
    <citation type="submission" date="2021-02" db="EMBL/GenBank/DDBJ databases">
        <authorList>
            <person name="Dougan E. K."/>
            <person name="Rhodes N."/>
            <person name="Thang M."/>
            <person name="Chan C."/>
        </authorList>
    </citation>
    <scope>NUCLEOTIDE SEQUENCE</scope>
</reference>
<keyword evidence="1" id="KW-0175">Coiled coil</keyword>
<dbReference type="AlphaFoldDB" id="A0A812PZ40"/>
<proteinExistence type="predicted"/>
<dbReference type="Proteomes" id="UP000649617">
    <property type="component" value="Unassembled WGS sequence"/>
</dbReference>
<organism evidence="3 4">
    <name type="scientific">Symbiodinium pilosum</name>
    <name type="common">Dinoflagellate</name>
    <dbReference type="NCBI Taxonomy" id="2952"/>
    <lineage>
        <taxon>Eukaryota</taxon>
        <taxon>Sar</taxon>
        <taxon>Alveolata</taxon>
        <taxon>Dinophyceae</taxon>
        <taxon>Suessiales</taxon>
        <taxon>Symbiodiniaceae</taxon>
        <taxon>Symbiodinium</taxon>
    </lineage>
</organism>
<keyword evidence="2" id="KW-0472">Membrane</keyword>
<name>A0A812PZ40_SYMPI</name>
<dbReference type="OrthoDB" id="437854at2759"/>
<comment type="caution">
    <text evidence="3">The sequence shown here is derived from an EMBL/GenBank/DDBJ whole genome shotgun (WGS) entry which is preliminary data.</text>
</comment>
<protein>
    <submittedName>
        <fullName evidence="3">Uncharacterized protein</fullName>
    </submittedName>
</protein>
<evidence type="ECO:0000256" key="2">
    <source>
        <dbReference type="SAM" id="Phobius"/>
    </source>
</evidence>
<keyword evidence="4" id="KW-1185">Reference proteome</keyword>
<feature type="non-terminal residue" evidence="3">
    <location>
        <position position="267"/>
    </location>
</feature>
<keyword evidence="2" id="KW-1133">Transmembrane helix</keyword>
<gene>
    <name evidence="3" type="ORF">SPIL2461_LOCUS8354</name>
</gene>